<evidence type="ECO:0000259" key="2">
    <source>
        <dbReference type="Pfam" id="PF18576"/>
    </source>
</evidence>
<evidence type="ECO:0000259" key="3">
    <source>
        <dbReference type="Pfam" id="PF22339"/>
    </source>
</evidence>
<accession>A0A2W0H7M4</accession>
<dbReference type="InterPro" id="IPR054515">
    <property type="entry name" value="YgxA-like_substrate-bd"/>
</dbReference>
<dbReference type="OrthoDB" id="2350973at2"/>
<feature type="domain" description="YgxA-like helix-turn-helix" evidence="2">
    <location>
        <begin position="224"/>
        <end position="286"/>
    </location>
</feature>
<comment type="caution">
    <text evidence="4">The sequence shown here is derived from an EMBL/GenBank/DDBJ whole genome shotgun (WGS) entry which is preliminary data.</text>
</comment>
<gene>
    <name evidence="4" type="ORF">CR205_15020</name>
</gene>
<feature type="domain" description="Nucleotidyltransferase-like" evidence="1">
    <location>
        <begin position="1"/>
        <end position="118"/>
    </location>
</feature>
<dbReference type="Gene3D" id="1.10.10.10">
    <property type="entry name" value="Winged helix-like DNA-binding domain superfamily/Winged helix DNA-binding domain"/>
    <property type="match status" value="1"/>
</dbReference>
<dbReference type="InterPro" id="IPR036388">
    <property type="entry name" value="WH-like_DNA-bd_sf"/>
</dbReference>
<dbReference type="RefSeq" id="WP_110520923.1">
    <property type="nucleotide sequence ID" value="NZ_PDOF01000002.1"/>
</dbReference>
<dbReference type="Gene3D" id="1.20.120.330">
    <property type="entry name" value="Nucleotidyltransferases domain 2"/>
    <property type="match status" value="1"/>
</dbReference>
<protein>
    <recommendedName>
        <fullName evidence="6">Nucleotidyltransferase-like domain-containing protein</fullName>
    </recommendedName>
</protein>
<proteinExistence type="predicted"/>
<organism evidence="4 5">
    <name type="scientific">Alteribacter lacisalsi</name>
    <dbReference type="NCBI Taxonomy" id="2045244"/>
    <lineage>
        <taxon>Bacteria</taxon>
        <taxon>Bacillati</taxon>
        <taxon>Bacillota</taxon>
        <taxon>Bacilli</taxon>
        <taxon>Bacillales</taxon>
        <taxon>Bacillaceae</taxon>
        <taxon>Alteribacter</taxon>
    </lineage>
</organism>
<dbReference type="InterPro" id="IPR041143">
    <property type="entry name" value="YgxA_HTH"/>
</dbReference>
<dbReference type="Pfam" id="PF18576">
    <property type="entry name" value="HTH_52"/>
    <property type="match status" value="1"/>
</dbReference>
<reference evidence="4 5" key="1">
    <citation type="submission" date="2017-10" db="EMBL/GenBank/DDBJ databases">
        <title>Bacillus sp. nov., a halophilic bacterium isolated from a Yangshapao Lake.</title>
        <authorList>
            <person name="Wang H."/>
        </authorList>
    </citation>
    <scope>NUCLEOTIDE SEQUENCE [LARGE SCALE GENOMIC DNA]</scope>
    <source>
        <strain evidence="4 5">YSP-3</strain>
    </source>
</reference>
<dbReference type="AlphaFoldDB" id="A0A2W0H7M4"/>
<dbReference type="Pfam" id="PF22339">
    <property type="entry name" value="YgxA-like_sub_bind"/>
    <property type="match status" value="1"/>
</dbReference>
<evidence type="ECO:0000313" key="5">
    <source>
        <dbReference type="Proteomes" id="UP000248066"/>
    </source>
</evidence>
<dbReference type="Pfam" id="PF14540">
    <property type="entry name" value="NTF-like"/>
    <property type="match status" value="1"/>
</dbReference>
<evidence type="ECO:0000259" key="1">
    <source>
        <dbReference type="Pfam" id="PF14540"/>
    </source>
</evidence>
<name>A0A2W0H7M4_9BACI</name>
<dbReference type="Gene3D" id="3.30.460.10">
    <property type="entry name" value="Beta Polymerase, domain 2"/>
    <property type="match status" value="1"/>
</dbReference>
<dbReference type="EMBL" id="PDOF01000002">
    <property type="protein sequence ID" value="PYZ96981.1"/>
    <property type="molecule type" value="Genomic_DNA"/>
</dbReference>
<dbReference type="InterPro" id="IPR043519">
    <property type="entry name" value="NT_sf"/>
</dbReference>
<sequence length="292" mass="34309">MDDFLRQLYQDRTSDLHTLGVMLVEGKDMNDAVTDYFDVVLLVIVSEDTPLWETKHYTYEGYKVAMHLVHTEQLNMWLINSSNRRVFDWVMNGKVLYDRNEFVKEFREQMFDFPVEERKLRMGVEFAKLIRRFTDGRALFQGGHYLDSYNQILHALHHLARLSVIEHGFYPEVTVWQQVKQIEPEIHKLYSELVTGEEPIGKKLELLLIANEFELTSKTRLGSAHLLDLMASKTEPWSIEELKTSLEVSEYSLDLTILLEYLVQKGYVDIVRVQTKGNGIYHRYYQAGKTFS</sequence>
<evidence type="ECO:0008006" key="6">
    <source>
        <dbReference type="Google" id="ProtNLM"/>
    </source>
</evidence>
<dbReference type="Proteomes" id="UP000248066">
    <property type="component" value="Unassembled WGS sequence"/>
</dbReference>
<feature type="domain" description="YgxA-like substrate binding" evidence="3">
    <location>
        <begin position="119"/>
        <end position="218"/>
    </location>
</feature>
<dbReference type="InterPro" id="IPR029348">
    <property type="entry name" value="NTF-like"/>
</dbReference>
<keyword evidence="5" id="KW-1185">Reference proteome</keyword>
<evidence type="ECO:0000313" key="4">
    <source>
        <dbReference type="EMBL" id="PYZ96981.1"/>
    </source>
</evidence>